<organism evidence="1 2">
    <name type="scientific">Lactococcus lactis</name>
    <dbReference type="NCBI Taxonomy" id="1358"/>
    <lineage>
        <taxon>Bacteria</taxon>
        <taxon>Bacillati</taxon>
        <taxon>Bacillota</taxon>
        <taxon>Bacilli</taxon>
        <taxon>Lactobacillales</taxon>
        <taxon>Streptococcaceae</taxon>
        <taxon>Lactococcus</taxon>
    </lineage>
</organism>
<proteinExistence type="predicted"/>
<comment type="caution">
    <text evidence="1">The sequence shown here is derived from an EMBL/GenBank/DDBJ whole genome shotgun (WGS) entry which is preliminary data.</text>
</comment>
<protein>
    <submittedName>
        <fullName evidence="1">Uncharacterized protein</fullName>
    </submittedName>
</protein>
<gene>
    <name evidence="1" type="ORF">GTP08_05395</name>
</gene>
<dbReference type="Pfam" id="PF07751">
    <property type="entry name" value="Abi_2"/>
    <property type="match status" value="1"/>
</dbReference>
<reference evidence="1 2" key="1">
    <citation type="submission" date="2019-12" db="EMBL/GenBank/DDBJ databases">
        <title>Draft Genome Sequences of L. lactis strains MS22333, MS22334, MS22336, and MS22337, Isolated from Spontaneous Fermented Camel Milk in Ethiopia.</title>
        <authorList>
            <person name="Bragason E."/>
            <person name="Hansen E.B."/>
            <person name="Guya M.E."/>
            <person name="Berhe T."/>
        </authorList>
    </citation>
    <scope>NUCLEOTIDE SEQUENCE [LARGE SCALE GENOMIC DNA]</scope>
    <source>
        <strain evidence="1 2">MS22336</strain>
    </source>
</reference>
<dbReference type="RefSeq" id="WP_163656698.1">
    <property type="nucleotide sequence ID" value="NZ_WWDH01000025.1"/>
</dbReference>
<accession>A0A6M0M700</accession>
<evidence type="ECO:0000313" key="2">
    <source>
        <dbReference type="Proteomes" id="UP000477402"/>
    </source>
</evidence>
<dbReference type="AlphaFoldDB" id="A0A6M0M700"/>
<sequence>MGKLHHGTIIEINRNYGIIKSNYQDREVSFFFYLFPSMLNKKEQFIFSKQVRFEVRTVEIRSSKVMLAYNLKQVEGSEIKKYKIPKHKRSEDILTNYHHYIFSNFLKITDEKKLKDLIKIDTEFKEFCLNRVLFLEQSVKQVIIEFCLELNISDTEVYNLIEQEQETLKIKTKCFKKLKSKFEFREEFKLFSIRQSIKDVNTCEVVEAPLGIFLDNITIDKLSKVLNCLYIIFDKKSKKTNNKIKFLKYIRQLLPDLSIIRNASAHGNPLIPLILDTYYSPNFSVDLKDVFPSFNSGNNVEDIEIFGFIRWTTRQLVKRGIVGQYAGGLQYTALYYTKYVFSNAARRSFFSLFHITFCYFEFIEDNNYKEFIDEANDFIGMLDKDLEYPYTLLEESTHQEISITKHFFNILYPIVYTFSDGCYGMFLDVAVEVSKS</sequence>
<evidence type="ECO:0000313" key="1">
    <source>
        <dbReference type="EMBL" id="NEX55139.1"/>
    </source>
</evidence>
<dbReference type="InterPro" id="IPR011664">
    <property type="entry name" value="Abi_system_AbiD/AbiF-like"/>
</dbReference>
<dbReference type="EMBL" id="WWDJ01000029">
    <property type="protein sequence ID" value="NEX55139.1"/>
    <property type="molecule type" value="Genomic_DNA"/>
</dbReference>
<name>A0A6M0M700_9LACT</name>
<dbReference type="Proteomes" id="UP000477402">
    <property type="component" value="Unassembled WGS sequence"/>
</dbReference>